<name>A0ACC2W9U3_9TREE</name>
<proteinExistence type="predicted"/>
<evidence type="ECO:0000313" key="2">
    <source>
        <dbReference type="Proteomes" id="UP001230649"/>
    </source>
</evidence>
<accession>A0ACC2W9U3</accession>
<dbReference type="Proteomes" id="UP001230649">
    <property type="component" value="Unassembled WGS sequence"/>
</dbReference>
<gene>
    <name evidence="1" type="ORF">QFC20_003561</name>
</gene>
<protein>
    <submittedName>
        <fullName evidence="1">Uncharacterized protein</fullName>
    </submittedName>
</protein>
<comment type="caution">
    <text evidence="1">The sequence shown here is derived from an EMBL/GenBank/DDBJ whole genome shotgun (WGS) entry which is preliminary data.</text>
</comment>
<keyword evidence="2" id="KW-1185">Reference proteome</keyword>
<dbReference type="EMBL" id="JASBWS010000033">
    <property type="protein sequence ID" value="KAJ9108198.1"/>
    <property type="molecule type" value="Genomic_DNA"/>
</dbReference>
<reference evidence="1" key="1">
    <citation type="submission" date="2023-04" db="EMBL/GenBank/DDBJ databases">
        <title>Draft Genome sequencing of Naganishia species isolated from polar environments using Oxford Nanopore Technology.</title>
        <authorList>
            <person name="Leo P."/>
            <person name="Venkateswaran K."/>
        </authorList>
    </citation>
    <scope>NUCLEOTIDE SEQUENCE</scope>
    <source>
        <strain evidence="1">MNA-CCFEE 5262</strain>
    </source>
</reference>
<evidence type="ECO:0000313" key="1">
    <source>
        <dbReference type="EMBL" id="KAJ9108198.1"/>
    </source>
</evidence>
<organism evidence="1 2">
    <name type="scientific">Naganishia adeliensis</name>
    <dbReference type="NCBI Taxonomy" id="92952"/>
    <lineage>
        <taxon>Eukaryota</taxon>
        <taxon>Fungi</taxon>
        <taxon>Dikarya</taxon>
        <taxon>Basidiomycota</taxon>
        <taxon>Agaricomycotina</taxon>
        <taxon>Tremellomycetes</taxon>
        <taxon>Filobasidiales</taxon>
        <taxon>Filobasidiaceae</taxon>
        <taxon>Naganishia</taxon>
    </lineage>
</organism>
<sequence>MALTLNLTIDDFDPLIAYSNPVQWTTPNPQDHPSWFNQSQQETGSIWHQATYHQTSIPGAEARFNFTGDTLDIYGFSNTSYQVIIDPSFPEPYTANITTNVAFASSADSQSRAALFSTTSLSSNAQLLYAPHEVLIRNLGTGVLGLDYVVVGGIPVGAEGATLTNTTVDDNNSTLKYTGSWTTNNVTDFWGGSSAYTNTPGDSVSLAFAGSAVYVYGDQVNDHGYYTVFINDTQIANLTGRSGCAGSDGEKSCEKLGAPSFLRWGFAGRSTRSADSQRRNIGESDVLWITYTTPSNYSTEVAATDLDCPFVNCTATASSPSGSASPSGTSTRSPATSAASGVASASASPTSGGERLMRGWIGGMVAMAVVAVGLWTSL</sequence>